<keyword evidence="3" id="KW-1185">Reference proteome</keyword>
<feature type="chain" id="PRO_5017065734" description="DUF1349 domain-containing protein" evidence="1">
    <location>
        <begin position="22"/>
        <end position="223"/>
    </location>
</feature>
<dbReference type="GO" id="GO:0005975">
    <property type="term" value="P:carbohydrate metabolic process"/>
    <property type="evidence" value="ECO:0007669"/>
    <property type="project" value="UniProtKB-ARBA"/>
</dbReference>
<feature type="signal peptide" evidence="1">
    <location>
        <begin position="1"/>
        <end position="21"/>
    </location>
</feature>
<dbReference type="OrthoDB" id="9808724at2"/>
<dbReference type="InterPro" id="IPR013320">
    <property type="entry name" value="ConA-like_dom_sf"/>
</dbReference>
<keyword evidence="1" id="KW-0732">Signal</keyword>
<sequence length="223" mass="24491">MVKKKLFVLASLVLCFFSAVAAPPDSVRIKGIPHPCTWINPPKNFEVTPEGLSITATQGTDFYNYPGGGYNIATAPILVFKPDKDFVLTAKIKVDFKKMYDGGAIYVMVDSTQYIKFLFENSQYGTLSVCSGVTNTYTDDSNNAVTTKNEVYFRLAKSGNLYGLFYSPDGQRWEAIRLVNFVPKGPVSIGFSSQSPLGESCTSIFSEIVYTPGAFKNPKTGDM</sequence>
<dbReference type="Gene3D" id="2.60.120.200">
    <property type="match status" value="1"/>
</dbReference>
<organism evidence="2 3">
    <name type="scientific">Chitinophaga flava</name>
    <dbReference type="NCBI Taxonomy" id="2259036"/>
    <lineage>
        <taxon>Bacteria</taxon>
        <taxon>Pseudomonadati</taxon>
        <taxon>Bacteroidota</taxon>
        <taxon>Chitinophagia</taxon>
        <taxon>Chitinophagales</taxon>
        <taxon>Chitinophagaceae</taxon>
        <taxon>Chitinophaga</taxon>
    </lineage>
</organism>
<evidence type="ECO:0008006" key="4">
    <source>
        <dbReference type="Google" id="ProtNLM"/>
    </source>
</evidence>
<protein>
    <recommendedName>
        <fullName evidence="4">DUF1349 domain-containing protein</fullName>
    </recommendedName>
</protein>
<dbReference type="Proteomes" id="UP000253410">
    <property type="component" value="Unassembled WGS sequence"/>
</dbReference>
<accession>A0A365XZK8</accession>
<evidence type="ECO:0000256" key="1">
    <source>
        <dbReference type="SAM" id="SignalP"/>
    </source>
</evidence>
<name>A0A365XZK8_9BACT</name>
<dbReference type="EMBL" id="QFFJ01000001">
    <property type="protein sequence ID" value="RBL91518.1"/>
    <property type="molecule type" value="Genomic_DNA"/>
</dbReference>
<comment type="caution">
    <text evidence="2">The sequence shown here is derived from an EMBL/GenBank/DDBJ whole genome shotgun (WGS) entry which is preliminary data.</text>
</comment>
<dbReference type="SUPFAM" id="SSF49899">
    <property type="entry name" value="Concanavalin A-like lectins/glucanases"/>
    <property type="match status" value="1"/>
</dbReference>
<proteinExistence type="predicted"/>
<evidence type="ECO:0000313" key="2">
    <source>
        <dbReference type="EMBL" id="RBL91518.1"/>
    </source>
</evidence>
<dbReference type="GO" id="GO:0004553">
    <property type="term" value="F:hydrolase activity, hydrolyzing O-glycosyl compounds"/>
    <property type="evidence" value="ECO:0007669"/>
    <property type="project" value="UniProtKB-ARBA"/>
</dbReference>
<dbReference type="Pfam" id="PF07081">
    <property type="entry name" value="DUF1349"/>
    <property type="match status" value="1"/>
</dbReference>
<dbReference type="PANTHER" id="PTHR35332">
    <property type="entry name" value="REGULATION OF ENOLASE PROTEIN 1"/>
    <property type="match status" value="1"/>
</dbReference>
<dbReference type="AlphaFoldDB" id="A0A365XZK8"/>
<evidence type="ECO:0000313" key="3">
    <source>
        <dbReference type="Proteomes" id="UP000253410"/>
    </source>
</evidence>
<gene>
    <name evidence="2" type="ORF">DF182_02590</name>
</gene>
<dbReference type="InterPro" id="IPR009784">
    <property type="entry name" value="DUF1349"/>
</dbReference>
<reference evidence="2 3" key="1">
    <citation type="submission" date="2018-05" db="EMBL/GenBank/DDBJ databases">
        <title>Chitinophaga sp. K3CV102501T nov., isolated from isolated from a monsoon evergreen broad-leaved forest soil.</title>
        <authorList>
            <person name="Lv Y."/>
        </authorList>
    </citation>
    <scope>NUCLEOTIDE SEQUENCE [LARGE SCALE GENOMIC DNA]</scope>
    <source>
        <strain evidence="2 3">GDMCC 1.1325</strain>
    </source>
</reference>
<dbReference type="PANTHER" id="PTHR35332:SF2">
    <property type="entry name" value="REGULATION OF ENOLASE PROTEIN 1"/>
    <property type="match status" value="1"/>
</dbReference>